<dbReference type="AlphaFoldDB" id="A0A0F8ZLQ8"/>
<dbReference type="Pfam" id="PF10651">
    <property type="entry name" value="BppU_N"/>
    <property type="match status" value="1"/>
</dbReference>
<dbReference type="Gene3D" id="2.60.40.3350">
    <property type="match status" value="1"/>
</dbReference>
<organism evidence="2">
    <name type="scientific">marine sediment metagenome</name>
    <dbReference type="NCBI Taxonomy" id="412755"/>
    <lineage>
        <taxon>unclassified sequences</taxon>
        <taxon>metagenomes</taxon>
        <taxon>ecological metagenomes</taxon>
    </lineage>
</organism>
<reference evidence="2" key="1">
    <citation type="journal article" date="2015" name="Nature">
        <title>Complex archaea that bridge the gap between prokaryotes and eukaryotes.</title>
        <authorList>
            <person name="Spang A."/>
            <person name="Saw J.H."/>
            <person name="Jorgensen S.L."/>
            <person name="Zaremba-Niedzwiedzka K."/>
            <person name="Martijn J."/>
            <person name="Lind A.E."/>
            <person name="van Eijk R."/>
            <person name="Schleper C."/>
            <person name="Guy L."/>
            <person name="Ettema T.J."/>
        </authorList>
    </citation>
    <scope>NUCLEOTIDE SEQUENCE</scope>
</reference>
<sequence>MADAAFSFVEADTASKLRVTCKNKGTGSAINLTGSTVQLQWKTRKGTFVEKAMTLTDPTNGIAEYQFVAGELESPAMKFEVEITDGTSKVFRSLDVLYELVRKP</sequence>
<gene>
    <name evidence="2" type="ORF">LCGC14_2679390</name>
</gene>
<accession>A0A0F8ZLQ8</accession>
<evidence type="ECO:0000259" key="1">
    <source>
        <dbReference type="Pfam" id="PF10651"/>
    </source>
</evidence>
<dbReference type="EMBL" id="LAZR01047197">
    <property type="protein sequence ID" value="KKK94783.1"/>
    <property type="molecule type" value="Genomic_DNA"/>
</dbReference>
<feature type="non-terminal residue" evidence="2">
    <location>
        <position position="104"/>
    </location>
</feature>
<name>A0A0F8ZLQ8_9ZZZZ</name>
<evidence type="ECO:0000313" key="2">
    <source>
        <dbReference type="EMBL" id="KKK94783.1"/>
    </source>
</evidence>
<comment type="caution">
    <text evidence="2">The sequence shown here is derived from an EMBL/GenBank/DDBJ whole genome shotgun (WGS) entry which is preliminary data.</text>
</comment>
<proteinExistence type="predicted"/>
<dbReference type="InterPro" id="IPR018913">
    <property type="entry name" value="BppU_N"/>
</dbReference>
<protein>
    <recommendedName>
        <fullName evidence="1">BppU N-terminal domain-containing protein</fullName>
    </recommendedName>
</protein>
<feature type="domain" description="BppU N-terminal" evidence="1">
    <location>
        <begin position="8"/>
        <end position="73"/>
    </location>
</feature>